<feature type="compositionally biased region" description="Polar residues" evidence="1">
    <location>
        <begin position="3125"/>
        <end position="3136"/>
    </location>
</feature>
<feature type="compositionally biased region" description="Basic and acidic residues" evidence="1">
    <location>
        <begin position="2270"/>
        <end position="2294"/>
    </location>
</feature>
<comment type="caution">
    <text evidence="2">The sequence shown here is derived from an EMBL/GenBank/DDBJ whole genome shotgun (WGS) entry which is preliminary data.</text>
</comment>
<dbReference type="Proteomes" id="UP000614601">
    <property type="component" value="Unassembled WGS sequence"/>
</dbReference>
<feature type="compositionally biased region" description="Basic and acidic residues" evidence="1">
    <location>
        <begin position="1877"/>
        <end position="1894"/>
    </location>
</feature>
<feature type="region of interest" description="Disordered" evidence="1">
    <location>
        <begin position="2381"/>
        <end position="2530"/>
    </location>
</feature>
<feature type="region of interest" description="Disordered" evidence="1">
    <location>
        <begin position="2786"/>
        <end position="2952"/>
    </location>
</feature>
<feature type="compositionally biased region" description="Basic and acidic residues" evidence="1">
    <location>
        <begin position="571"/>
        <end position="605"/>
    </location>
</feature>
<feature type="region of interest" description="Disordered" evidence="1">
    <location>
        <begin position="2729"/>
        <end position="2767"/>
    </location>
</feature>
<feature type="compositionally biased region" description="Basic and acidic residues" evidence="1">
    <location>
        <begin position="705"/>
        <end position="746"/>
    </location>
</feature>
<feature type="compositionally biased region" description="Polar residues" evidence="1">
    <location>
        <begin position="3644"/>
        <end position="3660"/>
    </location>
</feature>
<feature type="compositionally biased region" description="Basic and acidic residues" evidence="1">
    <location>
        <begin position="763"/>
        <end position="784"/>
    </location>
</feature>
<feature type="compositionally biased region" description="Polar residues" evidence="1">
    <location>
        <begin position="2836"/>
        <end position="2845"/>
    </location>
</feature>
<feature type="compositionally biased region" description="Basic and acidic residues" evidence="1">
    <location>
        <begin position="1286"/>
        <end position="1310"/>
    </location>
</feature>
<feature type="compositionally biased region" description="Basic and acidic residues" evidence="1">
    <location>
        <begin position="380"/>
        <end position="415"/>
    </location>
</feature>
<feature type="compositionally biased region" description="Basic and acidic residues" evidence="1">
    <location>
        <begin position="2075"/>
        <end position="2099"/>
    </location>
</feature>
<reference evidence="2" key="1">
    <citation type="submission" date="2020-09" db="EMBL/GenBank/DDBJ databases">
        <authorList>
            <person name="Kikuchi T."/>
        </authorList>
    </citation>
    <scope>NUCLEOTIDE SEQUENCE</scope>
    <source>
        <strain evidence="2">SH1</strain>
    </source>
</reference>
<feature type="compositionally biased region" description="Basic and acidic residues" evidence="1">
    <location>
        <begin position="1682"/>
        <end position="1695"/>
    </location>
</feature>
<feature type="compositionally biased region" description="Basic and acidic residues" evidence="1">
    <location>
        <begin position="1564"/>
        <end position="1573"/>
    </location>
</feature>
<feature type="compositionally biased region" description="Polar residues" evidence="1">
    <location>
        <begin position="1932"/>
        <end position="1942"/>
    </location>
</feature>
<gene>
    <name evidence="2" type="ORF">BOKJ2_LOCUS8156</name>
</gene>
<dbReference type="EMBL" id="CAJFDH010000004">
    <property type="protein sequence ID" value="CAD5218946.1"/>
    <property type="molecule type" value="Genomic_DNA"/>
</dbReference>
<feature type="compositionally biased region" description="Basic and acidic residues" evidence="1">
    <location>
        <begin position="1725"/>
        <end position="1734"/>
    </location>
</feature>
<feature type="compositionally biased region" description="Basic and acidic residues" evidence="1">
    <location>
        <begin position="2050"/>
        <end position="2065"/>
    </location>
</feature>
<feature type="compositionally biased region" description="Polar residues" evidence="1">
    <location>
        <begin position="349"/>
        <end position="365"/>
    </location>
</feature>
<feature type="compositionally biased region" description="Polar residues" evidence="1">
    <location>
        <begin position="526"/>
        <end position="548"/>
    </location>
</feature>
<feature type="compositionally biased region" description="Acidic residues" evidence="1">
    <location>
        <begin position="1549"/>
        <end position="1563"/>
    </location>
</feature>
<feature type="compositionally biased region" description="Basic and acidic residues" evidence="1">
    <location>
        <begin position="1800"/>
        <end position="1814"/>
    </location>
</feature>
<feature type="region of interest" description="Disordered" evidence="1">
    <location>
        <begin position="3532"/>
        <end position="3800"/>
    </location>
</feature>
<feature type="compositionally biased region" description="Basic and acidic residues" evidence="1">
    <location>
        <begin position="1320"/>
        <end position="1349"/>
    </location>
</feature>
<proteinExistence type="predicted"/>
<feature type="compositionally biased region" description="Basic and acidic residues" evidence="1">
    <location>
        <begin position="2911"/>
        <end position="2935"/>
    </location>
</feature>
<feature type="compositionally biased region" description="Basic and acidic residues" evidence="1">
    <location>
        <begin position="3091"/>
        <end position="3106"/>
    </location>
</feature>
<feature type="compositionally biased region" description="Acidic residues" evidence="1">
    <location>
        <begin position="3416"/>
        <end position="3429"/>
    </location>
</feature>
<feature type="compositionally biased region" description="Basic and acidic residues" evidence="1">
    <location>
        <begin position="157"/>
        <end position="167"/>
    </location>
</feature>
<feature type="compositionally biased region" description="Polar residues" evidence="1">
    <location>
        <begin position="1773"/>
        <end position="1783"/>
    </location>
</feature>
<feature type="compositionally biased region" description="Polar residues" evidence="1">
    <location>
        <begin position="1971"/>
        <end position="1985"/>
    </location>
</feature>
<evidence type="ECO:0000256" key="1">
    <source>
        <dbReference type="SAM" id="MobiDB-lite"/>
    </source>
</evidence>
<feature type="compositionally biased region" description="Polar residues" evidence="1">
    <location>
        <begin position="3785"/>
        <end position="3800"/>
    </location>
</feature>
<feature type="compositionally biased region" description="Basic and acidic residues" evidence="1">
    <location>
        <begin position="1413"/>
        <end position="1422"/>
    </location>
</feature>
<feature type="compositionally biased region" description="Basic and acidic residues" evidence="1">
    <location>
        <begin position="2658"/>
        <end position="2667"/>
    </location>
</feature>
<feature type="compositionally biased region" description="Polar residues" evidence="1">
    <location>
        <begin position="1451"/>
        <end position="1461"/>
    </location>
</feature>
<feature type="compositionally biased region" description="Polar residues" evidence="1">
    <location>
        <begin position="2439"/>
        <end position="2450"/>
    </location>
</feature>
<feature type="compositionally biased region" description="Basic and acidic residues" evidence="1">
    <location>
        <begin position="2345"/>
        <end position="2357"/>
    </location>
</feature>
<feature type="compositionally biased region" description="Basic and acidic residues" evidence="1">
    <location>
        <begin position="2808"/>
        <end position="2835"/>
    </location>
</feature>
<feature type="compositionally biased region" description="Basic and acidic residues" evidence="1">
    <location>
        <begin position="3354"/>
        <end position="3363"/>
    </location>
</feature>
<feature type="compositionally biased region" description="Basic and acidic residues" evidence="1">
    <location>
        <begin position="3532"/>
        <end position="3597"/>
    </location>
</feature>
<feature type="region of interest" description="Disordered" evidence="1">
    <location>
        <begin position="3339"/>
        <end position="3520"/>
    </location>
</feature>
<feature type="compositionally biased region" description="Basic and acidic residues" evidence="1">
    <location>
        <begin position="1822"/>
        <end position="1831"/>
    </location>
</feature>
<feature type="compositionally biased region" description="Basic and acidic residues" evidence="1">
    <location>
        <begin position="3066"/>
        <end position="3075"/>
    </location>
</feature>
<feature type="compositionally biased region" description="Basic and acidic residues" evidence="1">
    <location>
        <begin position="48"/>
        <end position="61"/>
    </location>
</feature>
<feature type="compositionally biased region" description="Basic and acidic residues" evidence="1">
    <location>
        <begin position="2739"/>
        <end position="2765"/>
    </location>
</feature>
<feature type="region of interest" description="Disordered" evidence="1">
    <location>
        <begin position="26"/>
        <end position="132"/>
    </location>
</feature>
<dbReference type="EMBL" id="CAJFCW020000004">
    <property type="protein sequence ID" value="CAG9112176.1"/>
    <property type="molecule type" value="Genomic_DNA"/>
</dbReference>
<feature type="region of interest" description="Disordered" evidence="1">
    <location>
        <begin position="146"/>
        <end position="167"/>
    </location>
</feature>
<feature type="compositionally biased region" description="Low complexity" evidence="1">
    <location>
        <begin position="1389"/>
        <end position="1404"/>
    </location>
</feature>
<feature type="compositionally biased region" description="Basic and acidic residues" evidence="1">
    <location>
        <begin position="1580"/>
        <end position="1604"/>
    </location>
</feature>
<feature type="region of interest" description="Disordered" evidence="1">
    <location>
        <begin position="1286"/>
        <end position="1845"/>
    </location>
</feature>
<feature type="compositionally biased region" description="Basic and acidic residues" evidence="1">
    <location>
        <begin position="2998"/>
        <end position="3030"/>
    </location>
</feature>
<feature type="compositionally biased region" description="Basic and acidic residues" evidence="1">
    <location>
        <begin position="2451"/>
        <end position="2460"/>
    </location>
</feature>
<feature type="compositionally biased region" description="Basic and acidic residues" evidence="1">
    <location>
        <begin position="495"/>
        <end position="504"/>
    </location>
</feature>
<dbReference type="OrthoDB" id="5876619at2759"/>
<feature type="compositionally biased region" description="Basic and acidic residues" evidence="1">
    <location>
        <begin position="2977"/>
        <end position="2990"/>
    </location>
</feature>
<feature type="compositionally biased region" description="Basic and acidic residues" evidence="1">
    <location>
        <begin position="1202"/>
        <end position="1220"/>
    </location>
</feature>
<feature type="compositionally biased region" description="Basic and acidic residues" evidence="1">
    <location>
        <begin position="3753"/>
        <end position="3767"/>
    </location>
</feature>
<evidence type="ECO:0000313" key="3">
    <source>
        <dbReference type="Proteomes" id="UP000614601"/>
    </source>
</evidence>
<feature type="compositionally biased region" description="Basic and acidic residues" evidence="1">
    <location>
        <begin position="3430"/>
        <end position="3455"/>
    </location>
</feature>
<feature type="region of interest" description="Disordered" evidence="1">
    <location>
        <begin position="2334"/>
        <end position="2363"/>
    </location>
</feature>
<feature type="region of interest" description="Disordered" evidence="1">
    <location>
        <begin position="3876"/>
        <end position="3931"/>
    </location>
</feature>
<feature type="compositionally biased region" description="Acidic residues" evidence="1">
    <location>
        <begin position="3107"/>
        <end position="3116"/>
    </location>
</feature>
<feature type="compositionally biased region" description="Basic and acidic residues" evidence="1">
    <location>
        <begin position="1704"/>
        <end position="1715"/>
    </location>
</feature>
<feature type="compositionally biased region" description="Polar residues" evidence="1">
    <location>
        <begin position="1607"/>
        <end position="1626"/>
    </location>
</feature>
<feature type="compositionally biased region" description="Polar residues" evidence="1">
    <location>
        <begin position="1359"/>
        <end position="1375"/>
    </location>
</feature>
<feature type="compositionally biased region" description="Polar residues" evidence="1">
    <location>
        <begin position="3181"/>
        <end position="3196"/>
    </location>
</feature>
<feature type="compositionally biased region" description="Basic and acidic residues" evidence="1">
    <location>
        <begin position="828"/>
        <end position="852"/>
    </location>
</feature>
<feature type="region of interest" description="Disordered" evidence="1">
    <location>
        <begin position="2035"/>
        <end position="2099"/>
    </location>
</feature>
<feature type="compositionally biased region" description="Basic and acidic residues" evidence="1">
    <location>
        <begin position="3690"/>
        <end position="3734"/>
    </location>
</feature>
<feature type="compositionally biased region" description="Polar residues" evidence="1">
    <location>
        <begin position="675"/>
        <end position="685"/>
    </location>
</feature>
<feature type="compositionally biased region" description="Polar residues" evidence="1">
    <location>
        <begin position="3481"/>
        <end position="3493"/>
    </location>
</feature>
<feature type="compositionally biased region" description="Basic and acidic residues" evidence="1">
    <location>
        <begin position="1762"/>
        <end position="1772"/>
    </location>
</feature>
<keyword evidence="3" id="KW-1185">Reference proteome</keyword>
<feature type="compositionally biased region" description="Basic and acidic residues" evidence="1">
    <location>
        <begin position="1466"/>
        <end position="1475"/>
    </location>
</feature>
<feature type="region of interest" description="Disordered" evidence="1">
    <location>
        <begin position="324"/>
        <end position="421"/>
    </location>
</feature>
<sequence>MIYNDTESLNSEASSVKDRIARFESLKETSKIPIHRTAQSELVEEDVKEQPSQRKEEEHVSQRPTDLILHESTTQSTEIKQDQPADSPSTPQTVTEQREQLGRALTVESPPKSDTQDLPETIAEEPEEPQVSVHKLVQKFTQPSETIADTSSPAQFPEHHVVSGDGLSRVDSHEKIIIREEIEVEPSSSEVPETEILASTEDIAQQVHKLSLKEPSQVQVQPIPEDIVHVSVQEKVRRLEPATSLESEHEEGDFVEQVPQGIDTEIAPHDDALQTATVITTEVREKPPTEAEFAVINQARYESSEEPLESVSEQRRIAINKALNEEIQDETTSGLLDESATGQRLEETASPSLETSSKSSVQQFSAGREGASEEEPEGFSEQKRIQISRSSERSVVDEPESQKPDESQPESHVEGSEEPGLLKKAAAVGVALAGGVAMAASSLLPDKEVNEQQQKDAEKPVESNERYEKSESQEATQQSPELTADVEHEEQEVAVEQRGRTGDRCEEDLLETPEKQKEFSAIGPESTKNIPVHQTTTGEAVESQQGTATGIPVAESVSSVERFEAQQPITEDIRHEQYEHEHYEEPQTKSEQDTQHEQYENKPYEQEQIEPELTQEEKNIHIELPAESQDTEVQSEPLSPRGVTPDQTEKELEQEIAQKNVEPVGDLSKELEATESVQPVTSGRESSPDKSTLAFVNAPSEIEAEDAKEPQRSPEEEKYRLQKQYRRDVEDKQEIRKSIDDRERPFGIEGPVGTEQPSAAEENLEHPGKPESEVKESPEKESPDSQKMGLGTMIAGAALMSGKALIDKFKGDKAPEAGGYDDSDNDSDDFKPEGGSERVVAEVYDEPRKAEEAPTPAESEYTPEAKLDQQEVTKTSEVSEIESPKTTESESQGFVEPETHKPDSEQTVLEPEAEKTEVEEPEEGPNSPPPTPTKVVHVHEHFEEQILDHDGNVVDDVTFESNYDVRDSHTPIDDERKVSLVPPEHGAESETLSHFEEQAIHINPNAVPPSGTQTLHEERVETTDDLQQKTITEDLDVHVVPTDESHYHMQIHEERVERVENDTVTTTRDYDIEAPVGTQISLPEGDQPVSNIREQVEQGYISQQPDADMTESHYKVHEERHEEVIDKDGNTVTEMTTVREYDDEHPEPSIQAMHIERKASEVKPSSAKPVGDVEKETATTTDPKQAVEPTNTPIQDLEDEREERRKIDEEREEQRVREEQLQQQYQPEAYQNQYQSEEHQQQYQAEQTPSEVQEYSDEESGDTTKKMGLGTMIAGAAYLGGKAIYDKMKGDGKDKHPDTEYHHEELKENEYQQPEASEITFKDEPQGFQIHEEGPSESFKEDVTRKTEKQQPIPEAAPVSQTPLSQADNISTASVKNLDLDKLDEEETLQQAQAATENTQEDQAITPSTEVSVEGKEQKPEVTEYTEELPSGTVPGQPEEPSVEAEGQEKPSVTVTEQPQEPVSPEQHDEPHRTIVTESYEYTYTDDGVHEPHAEISYRKLSQEDEGPVVTSEEHYDVSGSEKPLPIQPDAGRTEEGSQKSDTISVQTEEVEPESEYQVEELPEDKSVQRDISPENVSKLLHEQKETREEHGDKKEEAADKVEGVESPSQDQEATTEEGQVQQNVISHHFGSTGELPQSVEELEQREVTRSPQPVVTDITDRPAVEDVGEPKATDTTDTTTQEDKSEGQIKEKQFTAEGPETQKIIDTHESRLEDQDQLQPFETSEFRGKREADQDVSSPQPEGVEHTTSSEPSEQQSTEFPETKQDTEAKSTSEVTEISTAESPVAPASISDVSIPEEAEQKKPEDAVRHTDETALPYEAKPVEASKEETSESEGETTEKINLGTMIAGAAYLGGKAIYDKLKGSESDEPEVEYPVEPKDEHYESPEGYRHVGDSAQNTPELARKQYTEPAKDSDVAERELQNKEVEQEISEASKQTSGPTEHSEHSPDVTEHHEEHSEPSEQASQHQETSQFDEQAPEASQQGEPAPDVTEERREGSPSAPETVYIHEERHETVIGAGGEVLKDIVETRDYDTSHPEVYETTKTNYGQEERRVSTADISREFEISPDDLPTNEEPKEVHVHEKHTEWSQDDHGQPREVEITDDFDITQTKTGAEAISEEHDIHVHEKRVEHVTGFGQETREVTTTRDYDIHVPEGAEEVHLPDGSEPIDMITSSGEEPVHYHVHEERDEKVIDKDGNLISDVQYVKDFDDEHLEDNVYELKNVEIQGEAPLPTADPPSHDGEHAAETDHEISTIQEDESQENLAKTETSGKEEGVSTEKLDSEGVEQHKPEDVVEGTDISFEQKPTEGLTITERVPINRSPASDIVEGVAMTTEHLDITQQPVREDVEKKEEEGQASKYGPATVLVGAAAYGAMKLAEKLTGKPKDQEEYNEYEQEYGDAQYDDRRRSETSPVGDIVKETAPSEDPDKQAEPVGSYAESSPSQSTTDYVTRDLEDYERAVPSGQRGDDGKVLESYDRAPEKNINVEPAQEETEEQILVDDEYSESEEIRPRPHGLELDSQEDLDLQSPVSLATVRREDTDDNLDLMQESVYVPADTPQSESKTDHSYDIEQTPEFASEKFEGLQEQDPMQQSMYISHDEGDQAQQYDNDEYNTTEEHVTDSHGDANDVLESEPVQQESELYPDQINLPSDTTPVGDIDRETKVSGDIEFETEPVRDVQHQTTPSAPAWSETEPVGDIDKEVATSVEAGQGAKPVVGPHEMNDDCELVTDTEPVLRPQDSEAEKSEVVESEPVEKTEEDQHEHGIGTMIAGAALMGGKAIYDKLKGKTSDEQHQQEYEDVVESSPVEETRKDEETPLRKDSKDEHEREMSREHSQAISTDSQVTAIHVGDDVVESQSLDIETPEDMSDLSPQQTAYDMDKETPEPLVKSETIDEEAADVPKTPTNVSHPTSEDIKKPTEAVSEKPEASEVHKDEEVIDSEPVHPESPLPSQLHDFKAEEDRFETDIHSPDLVESEHIQHHLHEHHDLPKVVDYSDIGEGHELNIKDEPSPQEGSEHTHSIAESHPHDIVESESIDIEDKPTPAPVARPNVISDSSQISPDEEPSVEEKIKHFKEDEETGISEYQDQFRPIAEEPGREAEEQRDVDDIVESEDINEEDIKRMSGSIIQKAQEATTPSEHRKSVSTEASQIPRSDMVDSEGVQDTKQGTPERKRSDLILSPETLQQDIQRQYSQESAQGHELVQSESIREEDDHQADIDNIDLKGDEKVEMDALAQSIVTADVPEDLDYEHITHPEHHEHDDIVQSSHVDALEDEHHFEPEGDVPYTEKPIDHDKLDEKLGLGTMMAGAVAMGAAALVDKITGERSDDQKLKAEMAVEKKLGEKTVSEKSVAGSEKSEAERLEEIGEPVPSEGFVESESIPSGDVSQEVAKDVVAQEEERKHTEAFKDDEQPRVEDKDDFDIEIVESTDLDSEKGSPRQEHENPETEEEVEHHEEKHDEDDFDVIHHDDIIDIQMTEEEIAQSAQLRASKSMSLSPHAKGTDSPTSTPLKDSELGTEVAEDELVNKLETIKKEEDTVAEKERPELRRVQDAEFERTDSAGSILKDRELTREDFGGDMPDLTHESESEDEKPTVERFDQPVEINIEEEPKHLDAFDSDKFTDEMEGERGLAPSEPIGRPHSPLPPRTQSVDQSGSRVDTQSSEEGRPIESVAEEEVYDGQLLADQNEAAYEAAERMVEEQVREEQEKKQQEEKQEEKKHKLSVDDSPSKVSQKTDEEISPSNESGSSNASSTVFVRKEINTDIKMKDSDDGSQSSLLEFERLEQELSAKQPSPGHSDNEQMVASATGSVNSLLEFENIEREVLEQHMSNEEAASQSIGPEVMILSDIREESEVEEMSIKGDDEDSLNEAQMAADAMITSADSLEPSGRVIRDANRMETSVDSLEPQYSGSRQQHDDSLLDEGTSGGAQSQDTQAVLSADTAGTFQEYQDDDRDSLEGALEDYETITTFQTVQQRDDGTTETITRKVRTRVTDPVHSHVRFTGTENEDRLRNIEPEQEIESVDEEGNITKTIRRRLQ</sequence>
<feature type="compositionally biased region" description="Basic and acidic residues" evidence="1">
    <location>
        <begin position="1903"/>
        <end position="1928"/>
    </location>
</feature>
<feature type="compositionally biased region" description="Polar residues" evidence="1">
    <location>
        <begin position="872"/>
        <end position="881"/>
    </location>
</feature>
<feature type="region of interest" description="Disordered" evidence="1">
    <location>
        <begin position="444"/>
        <end position="793"/>
    </location>
</feature>
<feature type="compositionally biased region" description="Basic and acidic residues" evidence="1">
    <location>
        <begin position="2786"/>
        <end position="2797"/>
    </location>
</feature>
<feature type="compositionally biased region" description="Basic and acidic residues" evidence="1">
    <location>
        <begin position="445"/>
        <end position="472"/>
    </location>
</feature>
<feature type="compositionally biased region" description="Polar residues" evidence="1">
    <location>
        <begin position="1178"/>
        <end position="1194"/>
    </location>
</feature>
<feature type="compositionally biased region" description="Basic and acidic residues" evidence="1">
    <location>
        <begin position="1943"/>
        <end position="1961"/>
    </location>
</feature>
<feature type="compositionally biased region" description="Basic and acidic residues" evidence="1">
    <location>
        <begin position="2467"/>
        <end position="2482"/>
    </location>
</feature>
<feature type="region of interest" description="Disordered" evidence="1">
    <location>
        <begin position="2977"/>
        <end position="3215"/>
    </location>
</feature>
<protein>
    <submittedName>
        <fullName evidence="2">Uncharacterized protein</fullName>
    </submittedName>
</protein>
<accession>A0A811KT11</accession>
<dbReference type="Proteomes" id="UP000783686">
    <property type="component" value="Unassembled WGS sequence"/>
</dbReference>
<feature type="compositionally biased region" description="Basic and acidic residues" evidence="1">
    <location>
        <begin position="2239"/>
        <end position="2253"/>
    </location>
</feature>
<feature type="compositionally biased region" description="Basic and acidic residues" evidence="1">
    <location>
        <begin position="2508"/>
        <end position="2518"/>
    </location>
</feature>
<evidence type="ECO:0000313" key="2">
    <source>
        <dbReference type="EMBL" id="CAD5218946.1"/>
    </source>
</evidence>
<feature type="compositionally biased region" description="Basic and acidic residues" evidence="1">
    <location>
        <begin position="3396"/>
        <end position="3415"/>
    </location>
</feature>
<feature type="compositionally biased region" description="Basic and acidic residues" evidence="1">
    <location>
        <begin position="1659"/>
        <end position="1675"/>
    </location>
</feature>
<feature type="region of interest" description="Disordered" evidence="1">
    <location>
        <begin position="2230"/>
        <end position="2318"/>
    </location>
</feature>
<name>A0A811KT11_9BILA</name>
<feature type="compositionally biased region" description="Acidic residues" evidence="1">
    <location>
        <begin position="2490"/>
        <end position="2507"/>
    </location>
</feature>
<organism evidence="2 3">
    <name type="scientific">Bursaphelenchus okinawaensis</name>
    <dbReference type="NCBI Taxonomy" id="465554"/>
    <lineage>
        <taxon>Eukaryota</taxon>
        <taxon>Metazoa</taxon>
        <taxon>Ecdysozoa</taxon>
        <taxon>Nematoda</taxon>
        <taxon>Chromadorea</taxon>
        <taxon>Rhabditida</taxon>
        <taxon>Tylenchina</taxon>
        <taxon>Tylenchomorpha</taxon>
        <taxon>Aphelenchoidea</taxon>
        <taxon>Aphelenchoididae</taxon>
        <taxon>Bursaphelenchus</taxon>
    </lineage>
</organism>
<feature type="compositionally biased region" description="Basic and acidic residues" evidence="1">
    <location>
        <begin position="3605"/>
        <end position="3626"/>
    </location>
</feature>
<feature type="compositionally biased region" description="Basic and acidic residues" evidence="1">
    <location>
        <begin position="1487"/>
        <end position="1503"/>
    </location>
</feature>
<feature type="compositionally biased region" description="Low complexity" evidence="1">
    <location>
        <begin position="1748"/>
        <end position="1761"/>
    </location>
</feature>
<feature type="compositionally biased region" description="Low complexity" evidence="1">
    <location>
        <begin position="3737"/>
        <end position="3749"/>
    </location>
</feature>
<feature type="compositionally biased region" description="Polar residues" evidence="1">
    <location>
        <begin position="3894"/>
        <end position="3909"/>
    </location>
</feature>
<feature type="compositionally biased region" description="Polar residues" evidence="1">
    <location>
        <begin position="71"/>
        <end position="95"/>
    </location>
</feature>
<feature type="compositionally biased region" description="Basic and acidic residues" evidence="1">
    <location>
        <begin position="3206"/>
        <end position="3215"/>
    </location>
</feature>
<feature type="compositionally biased region" description="Basic and acidic residues" evidence="1">
    <location>
        <begin position="2381"/>
        <end position="2390"/>
    </location>
</feature>
<feature type="region of interest" description="Disordered" evidence="1">
    <location>
        <begin position="1154"/>
        <end position="1268"/>
    </location>
</feature>
<feature type="region of interest" description="Disordered" evidence="1">
    <location>
        <begin position="2636"/>
        <end position="2696"/>
    </location>
</feature>
<feature type="region of interest" description="Disordered" evidence="1">
    <location>
        <begin position="1865"/>
        <end position="2021"/>
    </location>
</feature>
<feature type="region of interest" description="Disordered" evidence="1">
    <location>
        <begin position="811"/>
        <end position="934"/>
    </location>
</feature>
<feature type="compositionally biased region" description="Low complexity" evidence="1">
    <location>
        <begin position="1221"/>
        <end position="1247"/>
    </location>
</feature>